<keyword evidence="10 13" id="KW-0486">Methionine biosynthesis</keyword>
<dbReference type="InterPro" id="IPR005106">
    <property type="entry name" value="Asp/hSer_DH_NAD-bd"/>
</dbReference>
<dbReference type="PANTHER" id="PTHR43331">
    <property type="entry name" value="HOMOSERINE DEHYDROGENASE"/>
    <property type="match status" value="1"/>
</dbReference>
<keyword evidence="8 12" id="KW-0521">NADP</keyword>
<dbReference type="GO" id="GO:0009086">
    <property type="term" value="P:methionine biosynthetic process"/>
    <property type="evidence" value="ECO:0007669"/>
    <property type="project" value="UniProtKB-KW"/>
</dbReference>
<dbReference type="UniPathway" id="UPA00051">
    <property type="reaction ID" value="UER00465"/>
</dbReference>
<keyword evidence="9 13" id="KW-0560">Oxidoreductase</keyword>
<name>A0A4U8TD63_9HELI</name>
<protein>
    <recommendedName>
        <fullName evidence="5 13">Homoserine dehydrogenase</fullName>
        <ecNumber evidence="4 13">1.1.1.3</ecNumber>
    </recommendedName>
</protein>
<comment type="pathway">
    <text evidence="2 13">Amino-acid biosynthesis; L-methionine biosynthesis via de novo pathway; L-homoserine from L-aspartate: step 3/3.</text>
</comment>
<keyword evidence="7 13" id="KW-0791">Threonine biosynthesis</keyword>
<comment type="pathway">
    <text evidence="1 13">Amino-acid biosynthesis; L-threonine biosynthesis; L-threonine from L-aspartate: step 3/5.</text>
</comment>
<dbReference type="Pfam" id="PF00742">
    <property type="entry name" value="Homoserine_dh"/>
    <property type="match status" value="1"/>
</dbReference>
<dbReference type="GO" id="GO:0050661">
    <property type="term" value="F:NADP binding"/>
    <property type="evidence" value="ECO:0007669"/>
    <property type="project" value="InterPro"/>
</dbReference>
<evidence type="ECO:0000256" key="2">
    <source>
        <dbReference type="ARBA" id="ARBA00005062"/>
    </source>
</evidence>
<evidence type="ECO:0000256" key="9">
    <source>
        <dbReference type="ARBA" id="ARBA00023002"/>
    </source>
</evidence>
<dbReference type="OrthoDB" id="9808167at2"/>
<comment type="catalytic activity">
    <reaction evidence="13">
        <text>L-homoserine + NADP(+) = L-aspartate 4-semialdehyde + NADPH + H(+)</text>
        <dbReference type="Rhea" id="RHEA:15761"/>
        <dbReference type="ChEBI" id="CHEBI:15378"/>
        <dbReference type="ChEBI" id="CHEBI:57476"/>
        <dbReference type="ChEBI" id="CHEBI:57783"/>
        <dbReference type="ChEBI" id="CHEBI:58349"/>
        <dbReference type="ChEBI" id="CHEBI:537519"/>
        <dbReference type="EC" id="1.1.1.3"/>
    </reaction>
</comment>
<comment type="caution">
    <text evidence="16">The sequence shown here is derived from an EMBL/GenBank/DDBJ whole genome shotgun (WGS) entry which is preliminary data.</text>
</comment>
<dbReference type="Proteomes" id="UP000029733">
    <property type="component" value="Unassembled WGS sequence"/>
</dbReference>
<evidence type="ECO:0000256" key="12">
    <source>
        <dbReference type="PIRSR" id="PIRSR000098-2"/>
    </source>
</evidence>
<evidence type="ECO:0000256" key="8">
    <source>
        <dbReference type="ARBA" id="ARBA00022857"/>
    </source>
</evidence>
<dbReference type="Gene3D" id="3.30.70.260">
    <property type="match status" value="1"/>
</dbReference>
<dbReference type="PANTHER" id="PTHR43331:SF1">
    <property type="entry name" value="HOMOSERINE DEHYDROGENASE"/>
    <property type="match status" value="1"/>
</dbReference>
<keyword evidence="17" id="KW-1185">Reference proteome</keyword>
<feature type="binding site" evidence="12">
    <location>
        <position position="187"/>
    </location>
    <ligand>
        <name>L-homoserine</name>
        <dbReference type="ChEBI" id="CHEBI:57476"/>
    </ligand>
</feature>
<comment type="similarity">
    <text evidence="3 14">Belongs to the homoserine dehydrogenase family.</text>
</comment>
<dbReference type="InterPro" id="IPR045865">
    <property type="entry name" value="ACT-like_dom_sf"/>
</dbReference>
<dbReference type="Gene3D" id="3.40.50.720">
    <property type="entry name" value="NAD(P)-binding Rossmann-like Domain"/>
    <property type="match status" value="1"/>
</dbReference>
<dbReference type="InterPro" id="IPR002912">
    <property type="entry name" value="ACT_dom"/>
</dbReference>
<dbReference type="FunFam" id="3.30.360.10:FF:000005">
    <property type="entry name" value="Homoserine dehydrogenase"/>
    <property type="match status" value="1"/>
</dbReference>
<evidence type="ECO:0000313" key="16">
    <source>
        <dbReference type="EMBL" id="TLD97793.1"/>
    </source>
</evidence>
<dbReference type="EMBL" id="JRPR02000001">
    <property type="protein sequence ID" value="TLD97793.1"/>
    <property type="molecule type" value="Genomic_DNA"/>
</dbReference>
<reference evidence="16 17" key="1">
    <citation type="journal article" date="2014" name="Genome Announc.">
        <title>Draft genome sequences of eight enterohepatic helicobacter species isolated from both laboratory and wild rodents.</title>
        <authorList>
            <person name="Sheh A."/>
            <person name="Shen Z."/>
            <person name="Fox J.G."/>
        </authorList>
    </citation>
    <scope>NUCLEOTIDE SEQUENCE [LARGE SCALE GENOMIC DNA]</scope>
    <source>
        <strain evidence="16 17">MIT 09-6949</strain>
    </source>
</reference>
<sequence>MDTLKIGIIGAGVVGSAVIRILMENKDIITARAQKHIEVAKVIVRDKLKAQNTLKGLNIPISDDIEELFLDDSIQVIVELMGGVELAYDIARRSFESGKSFVTANKAMLAYHRYELSQYGLPMGFEASVCGGIPIILALKNGLSANHILAIYGILNGTSNYILTQMREFKESFETALIKAQELGYAESDPTLDISGGDAGHKLLILASLAYGINALPEQILIEGIEGITPDDMEFAHEFDYVIKLLGIAKKEGDCIELRIHPAMINKESMIGKVDGVMNGISVIGDCVGESMYYGAGAGGRATASSVISDIIAIARGDSAVQLGFSKPLEAPLKLKRAEDIYSRYYIRLYALDKPGVLGLVSQILGRHNISIDAFLQKETNKEHIAKMLFSTHHCFEREIESALSEIHKLDSITQKPYKIRIEA</sequence>
<dbReference type="AlphaFoldDB" id="A0A4U8TD63"/>
<dbReference type="GO" id="GO:0004412">
    <property type="term" value="F:homoserine dehydrogenase activity"/>
    <property type="evidence" value="ECO:0007669"/>
    <property type="project" value="UniProtKB-EC"/>
</dbReference>
<evidence type="ECO:0000256" key="14">
    <source>
        <dbReference type="RuleBase" id="RU004171"/>
    </source>
</evidence>
<evidence type="ECO:0000256" key="3">
    <source>
        <dbReference type="ARBA" id="ARBA00006753"/>
    </source>
</evidence>
<dbReference type="InterPro" id="IPR001342">
    <property type="entry name" value="HDH_cat"/>
</dbReference>
<evidence type="ECO:0000256" key="10">
    <source>
        <dbReference type="ARBA" id="ARBA00023167"/>
    </source>
</evidence>
<evidence type="ECO:0000256" key="5">
    <source>
        <dbReference type="ARBA" id="ARBA00013376"/>
    </source>
</evidence>
<feature type="domain" description="ACT" evidence="15">
    <location>
        <begin position="346"/>
        <end position="423"/>
    </location>
</feature>
<dbReference type="CDD" id="cd04881">
    <property type="entry name" value="ACT_HSDH-Hom"/>
    <property type="match status" value="1"/>
</dbReference>
<dbReference type="RefSeq" id="WP_034355010.1">
    <property type="nucleotide sequence ID" value="NZ_JRPR02000001.1"/>
</dbReference>
<feature type="binding site" evidence="12">
    <location>
        <position position="106"/>
    </location>
    <ligand>
        <name>NADPH</name>
        <dbReference type="ChEBI" id="CHEBI:57783"/>
    </ligand>
</feature>
<dbReference type="STRING" id="1677920.LS71_05865"/>
<dbReference type="InterPro" id="IPR036291">
    <property type="entry name" value="NAD(P)-bd_dom_sf"/>
</dbReference>
<dbReference type="PROSITE" id="PS51671">
    <property type="entry name" value="ACT"/>
    <property type="match status" value="1"/>
</dbReference>
<dbReference type="InterPro" id="IPR019811">
    <property type="entry name" value="HDH_CS"/>
</dbReference>
<dbReference type="Pfam" id="PF01842">
    <property type="entry name" value="ACT"/>
    <property type="match status" value="1"/>
</dbReference>
<evidence type="ECO:0000256" key="4">
    <source>
        <dbReference type="ARBA" id="ARBA00013213"/>
    </source>
</evidence>
<evidence type="ECO:0000256" key="11">
    <source>
        <dbReference type="PIRSR" id="PIRSR000098-1"/>
    </source>
</evidence>
<dbReference type="Gene3D" id="3.30.360.10">
    <property type="entry name" value="Dihydrodipicolinate Reductase, domain 2"/>
    <property type="match status" value="1"/>
</dbReference>
<evidence type="ECO:0000256" key="6">
    <source>
        <dbReference type="ARBA" id="ARBA00022605"/>
    </source>
</evidence>
<dbReference type="SUPFAM" id="SSF55347">
    <property type="entry name" value="Glyceraldehyde-3-phosphate dehydrogenase-like, C-terminal domain"/>
    <property type="match status" value="1"/>
</dbReference>
<evidence type="ECO:0000256" key="13">
    <source>
        <dbReference type="RuleBase" id="RU000579"/>
    </source>
</evidence>
<dbReference type="PROSITE" id="PS01042">
    <property type="entry name" value="HOMOSER_DHGENASE"/>
    <property type="match status" value="1"/>
</dbReference>
<dbReference type="NCBIfam" id="NF004976">
    <property type="entry name" value="PRK06349.1"/>
    <property type="match status" value="1"/>
</dbReference>
<keyword evidence="6 13" id="KW-0028">Amino-acid biosynthesis</keyword>
<gene>
    <name evidence="16" type="ORF">LS71_003425</name>
</gene>
<dbReference type="EC" id="1.1.1.3" evidence="4 13"/>
<dbReference type="InterPro" id="IPR016204">
    <property type="entry name" value="HDH"/>
</dbReference>
<evidence type="ECO:0000259" key="15">
    <source>
        <dbReference type="PROSITE" id="PS51671"/>
    </source>
</evidence>
<organism evidence="16 17">
    <name type="scientific">Helicobacter jaachi</name>
    <dbReference type="NCBI Taxonomy" id="1677920"/>
    <lineage>
        <taxon>Bacteria</taxon>
        <taxon>Pseudomonadati</taxon>
        <taxon>Campylobacterota</taxon>
        <taxon>Epsilonproteobacteria</taxon>
        <taxon>Campylobacterales</taxon>
        <taxon>Helicobacteraceae</taxon>
        <taxon>Helicobacter</taxon>
    </lineage>
</organism>
<dbReference type="PIRSF" id="PIRSF000098">
    <property type="entry name" value="Homoser_dehydrog"/>
    <property type="match status" value="1"/>
</dbReference>
<dbReference type="SUPFAM" id="SSF55021">
    <property type="entry name" value="ACT-like"/>
    <property type="match status" value="1"/>
</dbReference>
<evidence type="ECO:0000256" key="1">
    <source>
        <dbReference type="ARBA" id="ARBA00005056"/>
    </source>
</evidence>
<dbReference type="UniPathway" id="UPA00050">
    <property type="reaction ID" value="UER00063"/>
</dbReference>
<evidence type="ECO:0000313" key="17">
    <source>
        <dbReference type="Proteomes" id="UP000029733"/>
    </source>
</evidence>
<dbReference type="Pfam" id="PF03447">
    <property type="entry name" value="NAD_binding_3"/>
    <property type="match status" value="1"/>
</dbReference>
<feature type="active site" description="Proton donor" evidence="11">
    <location>
        <position position="202"/>
    </location>
</feature>
<dbReference type="SUPFAM" id="SSF51735">
    <property type="entry name" value="NAD(P)-binding Rossmann-fold domains"/>
    <property type="match status" value="1"/>
</dbReference>
<accession>A0A4U8TD63</accession>
<feature type="binding site" evidence="12">
    <location>
        <begin position="9"/>
        <end position="16"/>
    </location>
    <ligand>
        <name>NADP(+)</name>
        <dbReference type="ChEBI" id="CHEBI:58349"/>
    </ligand>
</feature>
<dbReference type="GO" id="GO:0009088">
    <property type="term" value="P:threonine biosynthetic process"/>
    <property type="evidence" value="ECO:0007669"/>
    <property type="project" value="UniProtKB-UniPathway"/>
</dbReference>
<evidence type="ECO:0000256" key="7">
    <source>
        <dbReference type="ARBA" id="ARBA00022697"/>
    </source>
</evidence>
<proteinExistence type="inferred from homology"/>